<dbReference type="PANTHER" id="PTHR12867">
    <property type="entry name" value="GLYCOSYL TRANSFERASE-RELATED"/>
    <property type="match status" value="1"/>
</dbReference>
<keyword evidence="5" id="KW-0328">Glycosyltransferase</keyword>
<evidence type="ECO:0000256" key="2">
    <source>
        <dbReference type="ARBA" id="ARBA00006962"/>
    </source>
</evidence>
<accession>A0A8C4M6V0</accession>
<reference evidence="9" key="2">
    <citation type="submission" date="2025-08" db="UniProtKB">
        <authorList>
            <consortium name="Ensembl"/>
        </authorList>
    </citation>
    <scope>IDENTIFICATION</scope>
</reference>
<evidence type="ECO:0000256" key="7">
    <source>
        <dbReference type="ARBA" id="ARBA00022824"/>
    </source>
</evidence>
<sequence length="133" mass="14758">GSETQLLVGTTSFDDLTACISVHNTLQVSMGGGWAGTKMVPEPLSTESLTLDLYRYKDSLKDLQKEDLVVSHTDAGSHLETLEKRKPLVVVINEKLMNNHQLKLAKQLHKMGISSTEPAALCRGSYCQWTYQH</sequence>
<dbReference type="GO" id="GO:0006488">
    <property type="term" value="P:dolichol-linked oligosaccharide biosynthetic process"/>
    <property type="evidence" value="ECO:0007669"/>
    <property type="project" value="InterPro"/>
</dbReference>
<protein>
    <recommendedName>
        <fullName evidence="4">UDP-N-acetylglucosamine transferase subunit ALG13</fullName>
        <ecNumber evidence="3">2.4.1.141</ecNumber>
    </recommendedName>
</protein>
<dbReference type="InterPro" id="IPR039042">
    <property type="entry name" value="Alg13-like"/>
</dbReference>
<reference evidence="9 10" key="1">
    <citation type="journal article" date="2020" name="Nat. Commun.">
        <title>Donkey genomes provide new insights into domestication and selection for coat color.</title>
        <authorList>
            <person name="Wang"/>
            <person name="C."/>
            <person name="Li"/>
            <person name="H."/>
            <person name="Guo"/>
            <person name="Y."/>
            <person name="Huang"/>
            <person name="J."/>
            <person name="Sun"/>
            <person name="Y."/>
            <person name="Min"/>
            <person name="J."/>
            <person name="Wang"/>
            <person name="J."/>
            <person name="Fang"/>
            <person name="X."/>
            <person name="Zhao"/>
            <person name="Z."/>
            <person name="Wang"/>
            <person name="S."/>
            <person name="Zhang"/>
            <person name="Y."/>
            <person name="Liu"/>
            <person name="Q."/>
            <person name="Jiang"/>
            <person name="Q."/>
            <person name="Wang"/>
            <person name="X."/>
            <person name="Guo"/>
            <person name="Y."/>
            <person name="Yang"/>
            <person name="C."/>
            <person name="Wang"/>
            <person name="Y."/>
            <person name="Tian"/>
            <person name="F."/>
            <person name="Zhuang"/>
            <person name="G."/>
            <person name="Fan"/>
            <person name="Y."/>
            <person name="Gao"/>
            <person name="Q."/>
            <person name="Li"/>
            <person name="Y."/>
            <person name="Ju"/>
            <person name="Z."/>
            <person name="Li"/>
            <person name="J."/>
            <person name="Li"/>
            <person name="R."/>
            <person name="Hou"/>
            <person name="M."/>
            <person name="Yang"/>
            <person name="G."/>
            <person name="Liu"/>
            <person name="G."/>
            <person name="Liu"/>
            <person name="W."/>
            <person name="Guo"/>
            <person name="J."/>
            <person name="Pan"/>
            <person name="S."/>
            <person name="Fan"/>
            <person name="G."/>
            <person name="Zhang"/>
            <person name="W."/>
            <person name="Zhang"/>
            <person name="R."/>
            <person name="Yu"/>
            <person name="J."/>
            <person name="Zhang"/>
            <person name="X."/>
            <person name="Yin"/>
            <person name="Q."/>
            <person name="Ji"/>
            <person name="C."/>
            <person name="Jin"/>
            <person name="Y."/>
            <person name="Yue"/>
            <person name="G."/>
            <person name="Liu"/>
            <person name="M."/>
            <person name="Xu"/>
            <person name="J."/>
            <person name="Liu"/>
            <person name="S."/>
            <person name="Jordana"/>
            <person name="J."/>
            <person name="Noce"/>
            <person name="A."/>
            <person name="Amills"/>
            <person name="M."/>
            <person name="Wu"/>
            <person name="D.D."/>
            <person name="Li"/>
            <person name="S."/>
            <person name="Zhou"/>
            <person name="X. and Zhong"/>
            <person name="J."/>
        </authorList>
    </citation>
    <scope>NUCLEOTIDE SEQUENCE [LARGE SCALE GENOMIC DNA]</scope>
</reference>
<feature type="domain" description="Glycosyl transferase family 28 C-terminal" evidence="8">
    <location>
        <begin position="8"/>
        <end position="116"/>
    </location>
</feature>
<dbReference type="Gene3D" id="3.40.50.2000">
    <property type="entry name" value="Glycogen Phosphorylase B"/>
    <property type="match status" value="1"/>
</dbReference>
<name>A0A8C4M6V0_EQUAS</name>
<evidence type="ECO:0000313" key="10">
    <source>
        <dbReference type="Proteomes" id="UP000694387"/>
    </source>
</evidence>
<dbReference type="GO" id="GO:0004577">
    <property type="term" value="F:N-acetylglucosaminyldiphosphodolichol N-acetylglucosaminyltransferase activity"/>
    <property type="evidence" value="ECO:0007669"/>
    <property type="project" value="UniProtKB-EC"/>
</dbReference>
<dbReference type="PANTHER" id="PTHR12867:SF7">
    <property type="entry name" value="BIFUNCTIONAL UDP-N-ACETYLGLUCOSAMINE TRANSFERASE AND DEUBIQUITINASE ALG13-RELATED"/>
    <property type="match status" value="1"/>
</dbReference>
<dbReference type="Proteomes" id="UP000694387">
    <property type="component" value="Chromosome 2"/>
</dbReference>
<dbReference type="Pfam" id="PF04101">
    <property type="entry name" value="Glyco_tran_28_C"/>
    <property type="match status" value="1"/>
</dbReference>
<comment type="subcellular location">
    <subcellularLocation>
        <location evidence="1">Endoplasmic reticulum</location>
    </subcellularLocation>
</comment>
<proteinExistence type="inferred from homology"/>
<reference evidence="9" key="3">
    <citation type="submission" date="2025-09" db="UniProtKB">
        <authorList>
            <consortium name="Ensembl"/>
        </authorList>
    </citation>
    <scope>IDENTIFICATION</scope>
</reference>
<dbReference type="InterPro" id="IPR007235">
    <property type="entry name" value="Glyco_trans_28_C"/>
</dbReference>
<dbReference type="EC" id="2.4.1.141" evidence="3"/>
<evidence type="ECO:0000256" key="4">
    <source>
        <dbReference type="ARBA" id="ARBA00017468"/>
    </source>
</evidence>
<keyword evidence="10" id="KW-1185">Reference proteome</keyword>
<keyword evidence="6" id="KW-0808">Transferase</keyword>
<evidence type="ECO:0000256" key="5">
    <source>
        <dbReference type="ARBA" id="ARBA00022676"/>
    </source>
</evidence>
<dbReference type="Ensembl" id="ENSEAST00005023925.2">
    <property type="protein sequence ID" value="ENSEASP00005022050.2"/>
    <property type="gene ID" value="ENSEASG00005015063.2"/>
</dbReference>
<comment type="similarity">
    <text evidence="2">Belongs to the glycosyltransferase 28 family.</text>
</comment>
<evidence type="ECO:0000313" key="9">
    <source>
        <dbReference type="Ensembl" id="ENSEASP00005022050.2"/>
    </source>
</evidence>
<dbReference type="GO" id="GO:0005783">
    <property type="term" value="C:endoplasmic reticulum"/>
    <property type="evidence" value="ECO:0007669"/>
    <property type="project" value="UniProtKB-SubCell"/>
</dbReference>
<evidence type="ECO:0000256" key="3">
    <source>
        <dbReference type="ARBA" id="ARBA00012614"/>
    </source>
</evidence>
<dbReference type="GeneTree" id="ENSGT00510000047493"/>
<organism evidence="9 10">
    <name type="scientific">Equus asinus</name>
    <name type="common">Donkey</name>
    <name type="synonym">Equus africanus asinus</name>
    <dbReference type="NCBI Taxonomy" id="9793"/>
    <lineage>
        <taxon>Eukaryota</taxon>
        <taxon>Metazoa</taxon>
        <taxon>Chordata</taxon>
        <taxon>Craniata</taxon>
        <taxon>Vertebrata</taxon>
        <taxon>Euteleostomi</taxon>
        <taxon>Mammalia</taxon>
        <taxon>Eutheria</taxon>
        <taxon>Laurasiatheria</taxon>
        <taxon>Perissodactyla</taxon>
        <taxon>Equidae</taxon>
        <taxon>Equus</taxon>
    </lineage>
</organism>
<evidence type="ECO:0000256" key="6">
    <source>
        <dbReference type="ARBA" id="ARBA00022679"/>
    </source>
</evidence>
<keyword evidence="7" id="KW-0256">Endoplasmic reticulum</keyword>
<evidence type="ECO:0000256" key="1">
    <source>
        <dbReference type="ARBA" id="ARBA00004240"/>
    </source>
</evidence>
<evidence type="ECO:0000259" key="8">
    <source>
        <dbReference type="Pfam" id="PF04101"/>
    </source>
</evidence>
<dbReference type="AlphaFoldDB" id="A0A8C4M6V0"/>